<proteinExistence type="predicted"/>
<dbReference type="AlphaFoldDB" id="A0AAV4QSJ3"/>
<comment type="caution">
    <text evidence="1">The sequence shown here is derived from an EMBL/GenBank/DDBJ whole genome shotgun (WGS) entry which is preliminary data.</text>
</comment>
<keyword evidence="2" id="KW-1185">Reference proteome</keyword>
<accession>A0AAV4QSJ3</accession>
<sequence>MCFFQFSSSGVGYGWDDISSCPDLFSSANIDSFRIHFHCPIIPCMVTHNVEVNGPLQVHSELALSTSPEMLSNLSAEERCARISSILMKEDLAQSLLDTLNATIFGHASNHT</sequence>
<organism evidence="1 2">
    <name type="scientific">Caerostris darwini</name>
    <dbReference type="NCBI Taxonomy" id="1538125"/>
    <lineage>
        <taxon>Eukaryota</taxon>
        <taxon>Metazoa</taxon>
        <taxon>Ecdysozoa</taxon>
        <taxon>Arthropoda</taxon>
        <taxon>Chelicerata</taxon>
        <taxon>Arachnida</taxon>
        <taxon>Araneae</taxon>
        <taxon>Araneomorphae</taxon>
        <taxon>Entelegynae</taxon>
        <taxon>Araneoidea</taxon>
        <taxon>Araneidae</taxon>
        <taxon>Caerostris</taxon>
    </lineage>
</organism>
<reference evidence="1 2" key="1">
    <citation type="submission" date="2021-06" db="EMBL/GenBank/DDBJ databases">
        <title>Caerostris darwini draft genome.</title>
        <authorList>
            <person name="Kono N."/>
            <person name="Arakawa K."/>
        </authorList>
    </citation>
    <scope>NUCLEOTIDE SEQUENCE [LARGE SCALE GENOMIC DNA]</scope>
</reference>
<name>A0AAV4QSJ3_9ARAC</name>
<evidence type="ECO:0000313" key="1">
    <source>
        <dbReference type="EMBL" id="GIY12232.1"/>
    </source>
</evidence>
<protein>
    <submittedName>
        <fullName evidence="1">Uncharacterized protein</fullName>
    </submittedName>
</protein>
<dbReference type="EMBL" id="BPLQ01005007">
    <property type="protein sequence ID" value="GIY12232.1"/>
    <property type="molecule type" value="Genomic_DNA"/>
</dbReference>
<evidence type="ECO:0000313" key="2">
    <source>
        <dbReference type="Proteomes" id="UP001054837"/>
    </source>
</evidence>
<dbReference type="Proteomes" id="UP001054837">
    <property type="component" value="Unassembled WGS sequence"/>
</dbReference>
<gene>
    <name evidence="1" type="ORF">CDAR_276701</name>
</gene>